<accession>A0A1M4XR26</accession>
<dbReference type="InterPro" id="IPR016040">
    <property type="entry name" value="NAD(P)-bd_dom"/>
</dbReference>
<protein>
    <submittedName>
        <fullName evidence="2">Uncharacterized conserved protein YbjT, contains NAD(P)-binding and DUF2867 domains</fullName>
    </submittedName>
</protein>
<dbReference type="SUPFAM" id="SSF51735">
    <property type="entry name" value="NAD(P)-binding Rossmann-fold domains"/>
    <property type="match status" value="1"/>
</dbReference>
<evidence type="ECO:0000313" key="2">
    <source>
        <dbReference type="EMBL" id="SHE95891.1"/>
    </source>
</evidence>
<keyword evidence="3" id="KW-1185">Reference proteome</keyword>
<dbReference type="EMBL" id="FQVN01000002">
    <property type="protein sequence ID" value="SHE95891.1"/>
    <property type="molecule type" value="Genomic_DNA"/>
</dbReference>
<evidence type="ECO:0000313" key="3">
    <source>
        <dbReference type="Proteomes" id="UP000184501"/>
    </source>
</evidence>
<proteinExistence type="predicted"/>
<dbReference type="InterPro" id="IPR051604">
    <property type="entry name" value="Ergot_Alk_Oxidoreductase"/>
</dbReference>
<dbReference type="PANTHER" id="PTHR43162:SF1">
    <property type="entry name" value="PRESTALK A DIFFERENTIATION PROTEIN A"/>
    <property type="match status" value="1"/>
</dbReference>
<dbReference type="Gene3D" id="3.90.25.10">
    <property type="entry name" value="UDP-galactose 4-epimerase, domain 1"/>
    <property type="match status" value="1"/>
</dbReference>
<sequence length="285" mass="30459">MSQQKVILVTGATGNVGSQVVAQLRGLDVTVRALTRDPAATDLPEDVEVVGGDLADPSTLEAAVAGVDAVFLVWPFFSTEAAPAALDVIGRHARRVVYLSAAGVRDDGEPESGGIQFHAEMETLLRRSGLEWTFLRAGGFATNALIWADQIRAGDVVRWPYGAAARSLIHEADIAAVAVRALTEDGHHGARYHLTGPELLTQVEQVEAVGAALGRPVRWEELSREDAREHLLGLGWPAAFADGALDAWAALVANPEEVTSTVEDVTGVPARTFRQWAADRADDFR</sequence>
<dbReference type="RefSeq" id="WP_073480407.1">
    <property type="nucleotide sequence ID" value="NZ_FQVN01000002.1"/>
</dbReference>
<organism evidence="2 3">
    <name type="scientific">Streptoalloteichus hindustanus</name>
    <dbReference type="NCBI Taxonomy" id="2017"/>
    <lineage>
        <taxon>Bacteria</taxon>
        <taxon>Bacillati</taxon>
        <taxon>Actinomycetota</taxon>
        <taxon>Actinomycetes</taxon>
        <taxon>Pseudonocardiales</taxon>
        <taxon>Pseudonocardiaceae</taxon>
        <taxon>Streptoalloteichus</taxon>
    </lineage>
</organism>
<dbReference type="STRING" id="2017.SAMN05444320_10287"/>
<name>A0A1M4XR26_STRHI</name>
<dbReference type="Pfam" id="PF13460">
    <property type="entry name" value="NAD_binding_10"/>
    <property type="match status" value="1"/>
</dbReference>
<reference evidence="2 3" key="1">
    <citation type="submission" date="2016-11" db="EMBL/GenBank/DDBJ databases">
        <authorList>
            <person name="Jaros S."/>
            <person name="Januszkiewicz K."/>
            <person name="Wedrychowicz H."/>
        </authorList>
    </citation>
    <scope>NUCLEOTIDE SEQUENCE [LARGE SCALE GENOMIC DNA]</scope>
    <source>
        <strain evidence="2 3">DSM 44523</strain>
    </source>
</reference>
<evidence type="ECO:0000259" key="1">
    <source>
        <dbReference type="Pfam" id="PF13460"/>
    </source>
</evidence>
<dbReference type="Gene3D" id="3.40.50.720">
    <property type="entry name" value="NAD(P)-binding Rossmann-like Domain"/>
    <property type="match status" value="1"/>
</dbReference>
<feature type="domain" description="NAD(P)-binding" evidence="1">
    <location>
        <begin position="11"/>
        <end position="184"/>
    </location>
</feature>
<gene>
    <name evidence="2" type="ORF">SAMN05444320_10287</name>
</gene>
<dbReference type="InterPro" id="IPR036291">
    <property type="entry name" value="NAD(P)-bd_dom_sf"/>
</dbReference>
<dbReference type="PANTHER" id="PTHR43162">
    <property type="match status" value="1"/>
</dbReference>
<dbReference type="Proteomes" id="UP000184501">
    <property type="component" value="Unassembled WGS sequence"/>
</dbReference>
<dbReference type="AlphaFoldDB" id="A0A1M4XR26"/>